<evidence type="ECO:0000256" key="1">
    <source>
        <dbReference type="ARBA" id="ARBA00022679"/>
    </source>
</evidence>
<dbReference type="InterPro" id="IPR013083">
    <property type="entry name" value="Znf_RING/FYVE/PHD"/>
</dbReference>
<dbReference type="InterPro" id="IPR011545">
    <property type="entry name" value="DEAD/DEAH_box_helicase_dom"/>
</dbReference>
<organism evidence="18 19">
    <name type="scientific">Dreissena polymorpha</name>
    <name type="common">Zebra mussel</name>
    <name type="synonym">Mytilus polymorpha</name>
    <dbReference type="NCBI Taxonomy" id="45954"/>
    <lineage>
        <taxon>Eukaryota</taxon>
        <taxon>Metazoa</taxon>
        <taxon>Spiralia</taxon>
        <taxon>Lophotrochozoa</taxon>
        <taxon>Mollusca</taxon>
        <taxon>Bivalvia</taxon>
        <taxon>Autobranchia</taxon>
        <taxon>Heteroconchia</taxon>
        <taxon>Euheterodonta</taxon>
        <taxon>Imparidentia</taxon>
        <taxon>Neoheterodontei</taxon>
        <taxon>Myida</taxon>
        <taxon>Dreissenoidea</taxon>
        <taxon>Dreissenidae</taxon>
        <taxon>Dreissena</taxon>
    </lineage>
</organism>
<keyword evidence="1" id="KW-0808">Transferase</keyword>
<keyword evidence="19" id="KW-1185">Reference proteome</keyword>
<dbReference type="SMART" id="SM00847">
    <property type="entry name" value="HA2"/>
    <property type="match status" value="1"/>
</dbReference>
<evidence type="ECO:0000256" key="4">
    <source>
        <dbReference type="ARBA" id="ARBA00022741"/>
    </source>
</evidence>
<name>A0A9D4G5G6_DREPO</name>
<dbReference type="GO" id="GO:0008270">
    <property type="term" value="F:zinc ion binding"/>
    <property type="evidence" value="ECO:0007669"/>
    <property type="project" value="UniProtKB-KW"/>
</dbReference>
<comment type="caution">
    <text evidence="18">The sequence shown here is derived from an EMBL/GenBank/DDBJ whole genome shotgun (WGS) entry which is preliminary data.</text>
</comment>
<dbReference type="CDD" id="cd22585">
    <property type="entry name" value="Rcat_RBR_DEAH12-like"/>
    <property type="match status" value="1"/>
</dbReference>
<comment type="similarity">
    <text evidence="11">Belongs to the DEAD box helicase family. DEAH subfamily. PRP16 sub-subfamily.</text>
</comment>
<dbReference type="InterPro" id="IPR007502">
    <property type="entry name" value="Helicase-assoc_dom"/>
</dbReference>
<keyword evidence="3" id="KW-0677">Repeat</keyword>
<feature type="compositionally biased region" description="Polar residues" evidence="13">
    <location>
        <begin position="53"/>
        <end position="65"/>
    </location>
</feature>
<evidence type="ECO:0000259" key="17">
    <source>
        <dbReference type="PROSITE" id="PS51873"/>
    </source>
</evidence>
<dbReference type="Gene3D" id="3.40.50.300">
    <property type="entry name" value="P-loop containing nucleotide triphosphate hydrolases"/>
    <property type="match status" value="2"/>
</dbReference>
<dbReference type="Proteomes" id="UP000828390">
    <property type="component" value="Unassembled WGS sequence"/>
</dbReference>
<dbReference type="InterPro" id="IPR002867">
    <property type="entry name" value="IBR_dom"/>
</dbReference>
<evidence type="ECO:0000259" key="15">
    <source>
        <dbReference type="PROSITE" id="PS51192"/>
    </source>
</evidence>
<evidence type="ECO:0000256" key="6">
    <source>
        <dbReference type="ARBA" id="ARBA00022786"/>
    </source>
</evidence>
<proteinExistence type="inferred from homology"/>
<dbReference type="InterPro" id="IPR017907">
    <property type="entry name" value="Znf_RING_CS"/>
</dbReference>
<dbReference type="Pfam" id="PF00270">
    <property type="entry name" value="DEAD"/>
    <property type="match status" value="1"/>
</dbReference>
<dbReference type="Gene3D" id="1.20.120.1080">
    <property type="match status" value="1"/>
</dbReference>
<evidence type="ECO:0000256" key="7">
    <source>
        <dbReference type="ARBA" id="ARBA00022801"/>
    </source>
</evidence>
<gene>
    <name evidence="18" type="ORF">DPMN_139293</name>
</gene>
<reference evidence="18" key="2">
    <citation type="submission" date="2020-11" db="EMBL/GenBank/DDBJ databases">
        <authorList>
            <person name="McCartney M.A."/>
            <person name="Auch B."/>
            <person name="Kono T."/>
            <person name="Mallez S."/>
            <person name="Becker A."/>
            <person name="Gohl D.M."/>
            <person name="Silverstein K.A.T."/>
            <person name="Koren S."/>
            <person name="Bechman K.B."/>
            <person name="Herman A."/>
            <person name="Abrahante J.E."/>
            <person name="Garbe J."/>
        </authorList>
    </citation>
    <scope>NUCLEOTIDE SEQUENCE</scope>
    <source>
        <strain evidence="18">Duluth1</strain>
        <tissue evidence="18">Whole animal</tissue>
    </source>
</reference>
<evidence type="ECO:0000256" key="10">
    <source>
        <dbReference type="ARBA" id="ARBA00022840"/>
    </source>
</evidence>
<keyword evidence="4" id="KW-0547">Nucleotide-binding</keyword>
<dbReference type="Pfam" id="PF00076">
    <property type="entry name" value="RRM_1"/>
    <property type="match status" value="1"/>
</dbReference>
<evidence type="ECO:0000256" key="8">
    <source>
        <dbReference type="ARBA" id="ARBA00022806"/>
    </source>
</evidence>
<keyword evidence="7" id="KW-0378">Hydrolase</keyword>
<dbReference type="InterPro" id="IPR011709">
    <property type="entry name" value="DEAD-box_helicase_OB_fold"/>
</dbReference>
<dbReference type="InterPro" id="IPR001650">
    <property type="entry name" value="Helicase_C-like"/>
</dbReference>
<evidence type="ECO:0000259" key="16">
    <source>
        <dbReference type="PROSITE" id="PS51194"/>
    </source>
</evidence>
<evidence type="ECO:0000259" key="14">
    <source>
        <dbReference type="PROSITE" id="PS50089"/>
    </source>
</evidence>
<dbReference type="Pfam" id="PF24471">
    <property type="entry name" value="KH_DEAH11"/>
    <property type="match status" value="1"/>
</dbReference>
<dbReference type="SUPFAM" id="SSF54928">
    <property type="entry name" value="RNA-binding domain, RBD"/>
    <property type="match status" value="1"/>
</dbReference>
<dbReference type="GO" id="GO:0016740">
    <property type="term" value="F:transferase activity"/>
    <property type="evidence" value="ECO:0007669"/>
    <property type="project" value="UniProtKB-KW"/>
</dbReference>
<dbReference type="Gene3D" id="1.20.120.1750">
    <property type="match status" value="1"/>
</dbReference>
<dbReference type="Pfam" id="PF00271">
    <property type="entry name" value="Helicase_C"/>
    <property type="match status" value="1"/>
</dbReference>
<feature type="compositionally biased region" description="Basic and acidic residues" evidence="13">
    <location>
        <begin position="23"/>
        <end position="40"/>
    </location>
</feature>
<keyword evidence="6" id="KW-0833">Ubl conjugation pathway</keyword>
<dbReference type="InterPro" id="IPR027417">
    <property type="entry name" value="P-loop_NTPase"/>
</dbReference>
<evidence type="ECO:0000313" key="19">
    <source>
        <dbReference type="Proteomes" id="UP000828390"/>
    </source>
</evidence>
<keyword evidence="5 12" id="KW-0863">Zinc-finger</keyword>
<dbReference type="GO" id="GO:0016787">
    <property type="term" value="F:hydrolase activity"/>
    <property type="evidence" value="ECO:0007669"/>
    <property type="project" value="UniProtKB-KW"/>
</dbReference>
<dbReference type="InterPro" id="IPR001841">
    <property type="entry name" value="Znf_RING"/>
</dbReference>
<evidence type="ECO:0000256" key="3">
    <source>
        <dbReference type="ARBA" id="ARBA00022737"/>
    </source>
</evidence>
<dbReference type="SMART" id="SM00490">
    <property type="entry name" value="HELICc"/>
    <property type="match status" value="1"/>
</dbReference>
<dbReference type="Gene3D" id="3.30.40.10">
    <property type="entry name" value="Zinc/RING finger domain, C3HC4 (zinc finger)"/>
    <property type="match status" value="1"/>
</dbReference>
<dbReference type="PROSITE" id="PS51873">
    <property type="entry name" value="TRIAD"/>
    <property type="match status" value="1"/>
</dbReference>
<dbReference type="InterPro" id="IPR012677">
    <property type="entry name" value="Nucleotide-bd_a/b_plait_sf"/>
</dbReference>
<dbReference type="SUPFAM" id="SSF57850">
    <property type="entry name" value="RING/U-box"/>
    <property type="match status" value="3"/>
</dbReference>
<reference evidence="18" key="1">
    <citation type="journal article" date="2019" name="bioRxiv">
        <title>The Genome of the Zebra Mussel, Dreissena polymorpha: A Resource for Invasive Species Research.</title>
        <authorList>
            <person name="McCartney M.A."/>
            <person name="Auch B."/>
            <person name="Kono T."/>
            <person name="Mallez S."/>
            <person name="Zhang Y."/>
            <person name="Obille A."/>
            <person name="Becker A."/>
            <person name="Abrahante J.E."/>
            <person name="Garbe J."/>
            <person name="Badalamenti J.P."/>
            <person name="Herman A."/>
            <person name="Mangelson H."/>
            <person name="Liachko I."/>
            <person name="Sullivan S."/>
            <person name="Sone E.D."/>
            <person name="Koren S."/>
            <person name="Silverstein K.A.T."/>
            <person name="Beckman K.B."/>
            <person name="Gohl D.M."/>
        </authorList>
    </citation>
    <scope>NUCLEOTIDE SEQUENCE</scope>
    <source>
        <strain evidence="18">Duluth1</strain>
        <tissue evidence="18">Whole animal</tissue>
    </source>
</reference>
<dbReference type="PROSITE" id="PS51194">
    <property type="entry name" value="HELICASE_CTER"/>
    <property type="match status" value="1"/>
</dbReference>
<dbReference type="InterPro" id="IPR014001">
    <property type="entry name" value="Helicase_ATP-bd"/>
</dbReference>
<evidence type="ECO:0000256" key="9">
    <source>
        <dbReference type="ARBA" id="ARBA00022833"/>
    </source>
</evidence>
<dbReference type="CDD" id="cd20335">
    <property type="entry name" value="BRcat_RBR"/>
    <property type="match status" value="1"/>
</dbReference>
<dbReference type="InterPro" id="IPR035979">
    <property type="entry name" value="RBD_domain_sf"/>
</dbReference>
<keyword evidence="10" id="KW-0067">ATP-binding</keyword>
<protein>
    <submittedName>
        <fullName evidence="18">Uncharacterized protein</fullName>
    </submittedName>
</protein>
<dbReference type="GO" id="GO:0034458">
    <property type="term" value="F:3'-5' RNA helicase activity"/>
    <property type="evidence" value="ECO:0007669"/>
    <property type="project" value="TreeGrafter"/>
</dbReference>
<evidence type="ECO:0000256" key="2">
    <source>
        <dbReference type="ARBA" id="ARBA00022723"/>
    </source>
</evidence>
<dbReference type="PROSITE" id="PS00518">
    <property type="entry name" value="ZF_RING_1"/>
    <property type="match status" value="1"/>
</dbReference>
<dbReference type="GO" id="GO:0005524">
    <property type="term" value="F:ATP binding"/>
    <property type="evidence" value="ECO:0007669"/>
    <property type="project" value="UniProtKB-KW"/>
</dbReference>
<evidence type="ECO:0000313" key="18">
    <source>
        <dbReference type="EMBL" id="KAH3810894.1"/>
    </source>
</evidence>
<dbReference type="PROSITE" id="PS51192">
    <property type="entry name" value="HELICASE_ATP_BIND_1"/>
    <property type="match status" value="1"/>
</dbReference>
<dbReference type="SUPFAM" id="SSF52540">
    <property type="entry name" value="P-loop containing nucleoside triphosphate hydrolases"/>
    <property type="match status" value="1"/>
</dbReference>
<feature type="region of interest" description="Disordered" evidence="13">
    <location>
        <begin position="1"/>
        <end position="98"/>
    </location>
</feature>
<feature type="domain" description="RING-type" evidence="17">
    <location>
        <begin position="1556"/>
        <end position="1770"/>
    </location>
</feature>
<dbReference type="Pfam" id="PF22191">
    <property type="entry name" value="IBR_1"/>
    <property type="match status" value="1"/>
</dbReference>
<keyword evidence="8" id="KW-0347">Helicase</keyword>
<dbReference type="PROSITE" id="PS50089">
    <property type="entry name" value="ZF_RING_2"/>
    <property type="match status" value="1"/>
</dbReference>
<dbReference type="SMART" id="SM00487">
    <property type="entry name" value="DEXDc"/>
    <property type="match status" value="1"/>
</dbReference>
<accession>A0A9D4G5G6</accession>
<dbReference type="Gene3D" id="3.30.70.330">
    <property type="match status" value="1"/>
</dbReference>
<evidence type="ECO:0000256" key="13">
    <source>
        <dbReference type="SAM" id="MobiDB-lite"/>
    </source>
</evidence>
<dbReference type="InterPro" id="IPR000504">
    <property type="entry name" value="RRM_dom"/>
</dbReference>
<feature type="domain" description="Helicase C-terminal" evidence="16">
    <location>
        <begin position="523"/>
        <end position="695"/>
    </location>
</feature>
<dbReference type="InterPro" id="IPR044066">
    <property type="entry name" value="TRIAD_supradom"/>
</dbReference>
<evidence type="ECO:0000256" key="5">
    <source>
        <dbReference type="ARBA" id="ARBA00022771"/>
    </source>
</evidence>
<sequence>MSHSVKNDTEISEGDLVKAMGPHSRERASSESADKSKSTSRDNGGAKPKGRSSHASVYQTNSSGLQKVASEGTTYAKKDSSNNKNWRKKKAKTTEYAEGKNRPRSTFLYVVLCEDIPNQKLITEYLRQRMGNPKCLEFKIDAIEKMTSNNEGCTLLSISCLSFKQSKRVEGLLNKSNMGSQNKIYCFFNKIKALGENLGSTKMREEKVTKALNEIIEASGRVLNQHDNKIECKQSEILQIDCQLQQKRGVAFDVFEKLSAEKIALSDKLDELYLQRSEFMNYLKSVRSKITVVMDHVNPDGELLEVRKALGVECRRLDAALPMYARREDILTTIMHNQVCVILGETGSGKSTQIVQYLYQAGLSEHGLIACTQPRKIAAISLATHVSKELASSVGQIVGYQVGMQSKKTAITRVLYMTDHILLNECISDKLLSKYCCVVMDEAHERSIHTDLLIGMLKRVLAARQDLRVVVTSATIDPGVFVDYFGGPDKCPVLQVSGRTFPVDICWETDEASDFPDDYERKALNKAIEIHTSEPLDGGDILVFVTSALETSRCVERFKQRCGDKNNICLQLHGRLKPEEQQHVFDPTPTGKRKIVFATNIAETSLTIDGVKFVVDTGLAKEMRFDPKRNMSSLDVTQISQSSANQRKGRAGRTSAGKCYRLYTKNDFFKMETSSTPEILRIEVSHAILKLFQLMSDPLEFDFVQSPSPLAMKAAHEDLIYLEAIDDNGITELGKWIAQLQVEPRLGVMIKKGIDDGIPLEAMIVGTCCNQSVFYRAGTEEEKKAADLKKLEFCHAGGDLITMLCVYREWDAIKEKEKGKWCNSKCINGKSMKGVRDMVNEICTTLKKEMGLKIKHEFTEPISANEKIKALIFDCMHRNLGYYLGHESAGYVITERNQRVQLHPSSVIWPLGLHPTWIVFNRVLKTSNDYITEITPIEQQIIADAKTLGKISVDENKLSSMRVELVPPVLVGKHVFWKFVGPMHKNRRKVQDEIQSVCESTTVIIDAMKQRGEIQLYCIPAYAGIAFDLLNNYLQPLSEQLSFERLEEPIGAENNSVRALLGEGGLVCDILMPTQFRVLNIKQKIGESCDLNEDMLRGLLSTFGPIENIWQSTGQKQNVFWGKVTFTNHSDAERAVNEIQNDVASNFSLIPITFQAHMNVNQHGYTIKLTWCRRKAKGVCYVYVDRPEDLSFLMSNRVNILGNSLLLVPAKQQSDLYIRNLPANVMEEDVAKGLGELLSLSNADTKDRFKIIIPRENIIWRTNELDQTRAELINILQRYTLHDKYDLRVVNYQQKTVTGVAYVTFSDMEECERVFESLMAEHETMNGSRLSAQRECKSFVHIKRHIYGVIQEDIMKQMELVESDASSIEVRQLKSGHYSIDIKSKSLQKLAKVKVKIDRLVNGNVIEQSESTDILPLLTKNGKRKLIDIQQRTKTIICADDRHIRISVQGLEVDRARALELIMNEIQCSSLSNETEIRLKGEDNPPGLMKALILKYGMQFEQLVKESNISCVSLNFRRQEITITGPADAVEKALDLIRDEKNSLPKLQSEDPDPYKVPDCPVCLCPIEETEMCRLEFCGHAYCSRCLSAMLKAAIDSREFPITCATDKCNRPLVARDFKNFMRTNDIKKMNLVNASVNDFARRNKQCYRFCRTPDCPMIYRVNSSENRYDCPLCHAKTCTRCHVEYHDGLTCAMYASAKQDGDSVLRWVKEDPQNRKMCPKCEYGIEKNGGCQHMECVACKAHICWICMKFFKSSRSCYGHLTSAHGSFV</sequence>
<dbReference type="Pfam" id="PF07717">
    <property type="entry name" value="OB_NTP_bind"/>
    <property type="match status" value="1"/>
</dbReference>
<dbReference type="GO" id="GO:0003723">
    <property type="term" value="F:RNA binding"/>
    <property type="evidence" value="ECO:0007669"/>
    <property type="project" value="InterPro"/>
</dbReference>
<dbReference type="InterPro" id="IPR056245">
    <property type="entry name" value="KH_DEAH11/12"/>
</dbReference>
<evidence type="ECO:0000256" key="11">
    <source>
        <dbReference type="ARBA" id="ARBA00038040"/>
    </source>
</evidence>
<feature type="domain" description="Helicase ATP-binding" evidence="15">
    <location>
        <begin position="331"/>
        <end position="494"/>
    </location>
</feature>
<dbReference type="CDD" id="cd18791">
    <property type="entry name" value="SF2_C_RHA"/>
    <property type="match status" value="1"/>
</dbReference>
<feature type="domain" description="RING-type" evidence="14">
    <location>
        <begin position="1560"/>
        <end position="1608"/>
    </location>
</feature>
<dbReference type="PANTHER" id="PTHR18934:SF91">
    <property type="entry name" value="PRE-MRNA-SPLICING FACTOR ATP-DEPENDENT RNA HELICASE PRP16"/>
    <property type="match status" value="1"/>
</dbReference>
<dbReference type="CDD" id="cd17917">
    <property type="entry name" value="DEXHc_RHA-like"/>
    <property type="match status" value="1"/>
</dbReference>
<keyword evidence="2" id="KW-0479">Metal-binding</keyword>
<dbReference type="EMBL" id="JAIWYP010000006">
    <property type="protein sequence ID" value="KAH3810894.1"/>
    <property type="molecule type" value="Genomic_DNA"/>
</dbReference>
<dbReference type="PANTHER" id="PTHR18934">
    <property type="entry name" value="ATP-DEPENDENT RNA HELICASE"/>
    <property type="match status" value="1"/>
</dbReference>
<evidence type="ECO:0000256" key="12">
    <source>
        <dbReference type="PROSITE-ProRule" id="PRU00175"/>
    </source>
</evidence>
<dbReference type="Pfam" id="PF01485">
    <property type="entry name" value="IBR"/>
    <property type="match status" value="1"/>
</dbReference>
<keyword evidence="9" id="KW-0862">Zinc</keyword>
<dbReference type="OrthoDB" id="10009520at2759"/>
<dbReference type="SMART" id="SM00647">
    <property type="entry name" value="IBR"/>
    <property type="match status" value="2"/>
</dbReference>